<gene>
    <name evidence="2" type="ORF">GMC75_09325</name>
</gene>
<dbReference type="PANTHER" id="PTHR41313:SF1">
    <property type="entry name" value="DNA METHYLASE ADENINE-SPECIFIC DOMAIN-CONTAINING PROTEIN"/>
    <property type="match status" value="1"/>
</dbReference>
<evidence type="ECO:0000259" key="1">
    <source>
        <dbReference type="Pfam" id="PF02384"/>
    </source>
</evidence>
<dbReference type="GO" id="GO:0032259">
    <property type="term" value="P:methylation"/>
    <property type="evidence" value="ECO:0007669"/>
    <property type="project" value="UniProtKB-KW"/>
</dbReference>
<name>A0A6I3P6K5_STRPA</name>
<dbReference type="Pfam" id="PF02384">
    <property type="entry name" value="N6_Mtase"/>
    <property type="match status" value="1"/>
</dbReference>
<dbReference type="Gene3D" id="3.40.50.150">
    <property type="entry name" value="Vaccinia Virus protein VP39"/>
    <property type="match status" value="1"/>
</dbReference>
<dbReference type="AlphaFoldDB" id="A0A6I3P6K5"/>
<dbReference type="InterPro" id="IPR003356">
    <property type="entry name" value="DNA_methylase_A-5"/>
</dbReference>
<dbReference type="Proteomes" id="UP000430295">
    <property type="component" value="Unassembled WGS sequence"/>
</dbReference>
<reference evidence="2 3" key="1">
    <citation type="journal article" date="2019" name="Nat. Med.">
        <title>A library of human gut bacterial isolates paired with longitudinal multiomics data enables mechanistic microbiome research.</title>
        <authorList>
            <person name="Poyet M."/>
            <person name="Groussin M."/>
            <person name="Gibbons S.M."/>
            <person name="Avila-Pacheco J."/>
            <person name="Jiang X."/>
            <person name="Kearney S.M."/>
            <person name="Perrotta A.R."/>
            <person name="Berdy B."/>
            <person name="Zhao S."/>
            <person name="Lieberman T.D."/>
            <person name="Swanson P.K."/>
            <person name="Smith M."/>
            <person name="Roesemann S."/>
            <person name="Alexander J.E."/>
            <person name="Rich S.A."/>
            <person name="Livny J."/>
            <person name="Vlamakis H."/>
            <person name="Clish C."/>
            <person name="Bullock K."/>
            <person name="Deik A."/>
            <person name="Scott J."/>
            <person name="Pierce K.A."/>
            <person name="Xavier R.J."/>
            <person name="Alm E.J."/>
        </authorList>
    </citation>
    <scope>NUCLEOTIDE SEQUENCE [LARGE SCALE GENOMIC DNA]</scope>
    <source>
        <strain evidence="2 3">BIOML-A18</strain>
    </source>
</reference>
<dbReference type="GO" id="GO:0008170">
    <property type="term" value="F:N-methyltransferase activity"/>
    <property type="evidence" value="ECO:0007669"/>
    <property type="project" value="InterPro"/>
</dbReference>
<dbReference type="CDD" id="cd02440">
    <property type="entry name" value="AdoMet_MTases"/>
    <property type="match status" value="1"/>
</dbReference>
<comment type="caution">
    <text evidence="2">The sequence shown here is derived from an EMBL/GenBank/DDBJ whole genome shotgun (WGS) entry which is preliminary data.</text>
</comment>
<organism evidence="2 3">
    <name type="scientific">Streptococcus parasanguinis</name>
    <dbReference type="NCBI Taxonomy" id="1318"/>
    <lineage>
        <taxon>Bacteria</taxon>
        <taxon>Bacillati</taxon>
        <taxon>Bacillota</taxon>
        <taxon>Bacilli</taxon>
        <taxon>Lactobacillales</taxon>
        <taxon>Streptococcaceae</taxon>
        <taxon>Streptococcus</taxon>
    </lineage>
</organism>
<feature type="domain" description="DNA methylase adenine-specific" evidence="1">
    <location>
        <begin position="68"/>
        <end position="285"/>
    </location>
</feature>
<accession>A0A6I3P6K5</accession>
<evidence type="ECO:0000313" key="3">
    <source>
        <dbReference type="Proteomes" id="UP000430295"/>
    </source>
</evidence>
<dbReference type="InterPro" id="IPR029063">
    <property type="entry name" value="SAM-dependent_MTases_sf"/>
</dbReference>
<protein>
    <submittedName>
        <fullName evidence="2">N-6 DNA methylase</fullName>
    </submittedName>
</protein>
<dbReference type="EMBL" id="WMYS01000007">
    <property type="protein sequence ID" value="MTR41849.1"/>
    <property type="molecule type" value="Genomic_DNA"/>
</dbReference>
<dbReference type="InterPro" id="IPR016843">
    <property type="entry name" value="S-AdoMet-dep_Ade-MeTrfase_prd"/>
</dbReference>
<proteinExistence type="predicted"/>
<dbReference type="RefSeq" id="WP_049496852.1">
    <property type="nucleotide sequence ID" value="NZ_CAXSNQ010000017.1"/>
</dbReference>
<dbReference type="PIRSF" id="PIRSF026567">
    <property type="entry name" value="Adenine_mtase_bact_prd"/>
    <property type="match status" value="1"/>
</dbReference>
<keyword evidence="2" id="KW-0808">Transferase</keyword>
<dbReference type="InterPro" id="IPR052933">
    <property type="entry name" value="DNA_Protect_Modify"/>
</dbReference>
<evidence type="ECO:0000313" key="2">
    <source>
        <dbReference type="EMBL" id="MTR41849.1"/>
    </source>
</evidence>
<sequence length="317" mass="35913">MNFEKIEQAYTYLLENTQSIQNELSTNFYDALIEQNAMYLDGKTDLDIVKNNSKKLKELGLSKEEWRRAYQFLFMKAAQTEPLQANHQFTPDAIGFIITFLIDQLAKSDQLDVLEVGSGTGNLAETMVNNSRLTIDYLGLEVDDLLIDLSASIADVMESSVVFAQGDAVRPQVLKESDLIVSDLPIGYYPDDAIAQRYQVASSEGHTYAHHLMMEQALKYLKPQGVAIFLAPNNLLTSPQSDLLKAWLTDKAQILAMLTLPESLFSNPAYAKTIFVLRKQEEESVQPFVYPFTDLQDQDQVVHFMESFQNWLKDSEI</sequence>
<dbReference type="GO" id="GO:0003677">
    <property type="term" value="F:DNA binding"/>
    <property type="evidence" value="ECO:0007669"/>
    <property type="project" value="InterPro"/>
</dbReference>
<keyword evidence="2" id="KW-0489">Methyltransferase</keyword>
<dbReference type="Gene3D" id="1.10.150.470">
    <property type="match status" value="1"/>
</dbReference>
<dbReference type="SUPFAM" id="SSF53335">
    <property type="entry name" value="S-adenosyl-L-methionine-dependent methyltransferases"/>
    <property type="match status" value="1"/>
</dbReference>
<dbReference type="PANTHER" id="PTHR41313">
    <property type="entry name" value="ADENINE-SPECIFIC METHYLTRANSFERASE"/>
    <property type="match status" value="1"/>
</dbReference>